<organism evidence="6 7">
    <name type="scientific">Candidatus Accumulibacter cognatus</name>
    <dbReference type="NCBI Taxonomy" id="2954383"/>
    <lineage>
        <taxon>Bacteria</taxon>
        <taxon>Pseudomonadati</taxon>
        <taxon>Pseudomonadota</taxon>
        <taxon>Betaproteobacteria</taxon>
        <taxon>Candidatus Accumulibacter</taxon>
    </lineage>
</organism>
<keyword evidence="7" id="KW-1185">Reference proteome</keyword>
<feature type="compositionally biased region" description="Low complexity" evidence="3">
    <location>
        <begin position="93"/>
        <end position="102"/>
    </location>
</feature>
<dbReference type="InterPro" id="IPR029058">
    <property type="entry name" value="AB_hydrolase_fold"/>
</dbReference>
<evidence type="ECO:0000259" key="5">
    <source>
        <dbReference type="Pfam" id="PF12551"/>
    </source>
</evidence>
<dbReference type="InterPro" id="IPR051321">
    <property type="entry name" value="PHA/PHB_synthase"/>
</dbReference>
<evidence type="ECO:0000259" key="4">
    <source>
        <dbReference type="Pfam" id="PF07167"/>
    </source>
</evidence>
<reference evidence="6" key="1">
    <citation type="submission" date="2014-02" db="EMBL/GenBank/DDBJ databases">
        <title>Expanding our view of genomic diversity in Candidatus Accumulibacter clades.</title>
        <authorList>
            <person name="Skennerton C.T."/>
            <person name="Barr J.J."/>
            <person name="Slater F.R."/>
            <person name="Bond P.L."/>
            <person name="Tyson G.W."/>
        </authorList>
    </citation>
    <scope>NUCLEOTIDE SEQUENCE [LARGE SCALE GENOMIC DNA]</scope>
</reference>
<dbReference type="PANTHER" id="PTHR36837">
    <property type="entry name" value="POLY(3-HYDROXYALKANOATE) POLYMERASE SUBUNIT PHAC"/>
    <property type="match status" value="1"/>
</dbReference>
<protein>
    <submittedName>
        <fullName evidence="6">Poly-beta-hydroxybutyrate polymerase</fullName>
        <ecNumber evidence="6">2.3.1.-</ecNumber>
    </submittedName>
</protein>
<dbReference type="STRING" id="1453999.AW06_001481"/>
<dbReference type="Pfam" id="PF12551">
    <property type="entry name" value="PHBC_N"/>
    <property type="match status" value="1"/>
</dbReference>
<evidence type="ECO:0000256" key="3">
    <source>
        <dbReference type="SAM" id="MobiDB-lite"/>
    </source>
</evidence>
<proteinExistence type="predicted"/>
<dbReference type="PANTHER" id="PTHR36837:SF5">
    <property type="entry name" value="POLY-3-HYDROXYBUTYRATE SYNTHASE"/>
    <property type="match status" value="1"/>
</dbReference>
<keyword evidence="2 6" id="KW-0012">Acyltransferase</keyword>
<dbReference type="Gene3D" id="3.40.50.1820">
    <property type="entry name" value="alpha/beta hydrolase"/>
    <property type="match status" value="1"/>
</dbReference>
<evidence type="ECO:0000256" key="2">
    <source>
        <dbReference type="ARBA" id="ARBA00023315"/>
    </source>
</evidence>
<sequence>MVETFNPSQEAAVATTAPPPPEEIGTVKPPAKPRVARRKKPIANRTTLPVVAEAATATAPGSTTAMLPATTPAAVATPATAIATPAAAAATPATATATPAAAEPQPRTGFSRRLGDRHLLDSDALENIDRMTNVALGQLSGGVSPASLAMAYLDWTVHLAASPGKQFQLAAKATRKALRLGSYALSSAITGNAEPTIKPLPGDHRFDHPGWQRFPYNVIYQGFLLNQQWWHNATTGIRGVSKHGEAAVWFTAKQILDMTAPCNVPYLNPEIVETTINERGANLARGAQFYGEDVRRALRDEKPAGIDAFKVGENLAITPGKVVFRNLLIELIQYSPTTDTVQREPVLLQSAWMMKYYILDLSPHNSLVKYLVDQGHTVFMISWLNPGAEHRNLGMEDYRKQGTLAAINAISDILPGRRIHAAGYCLGGILLTIVAAAMARDGDDRLASVTLFTTMTDFTEVGEINVFMDASEVTLLEDMMWQKGYLGHKQVSGGFQLLKSADLIWSKMVREYYLGQREPMFDLMAWNADGTRMPYRQHSEVLRRLYVDNELFQGKYLVDGRAISISNIHVPMFAVAAGADHVAPWHSVYKLHLQSDATELTFVLTSGGHNVGIVNEPGRPRRSYQLSVCREGKRFLDAETWKEKTPSYQGSWWPAWQQWLQRHSSGSEAPPPMGAPDKGLVPLCDAPGTYIYQV</sequence>
<dbReference type="GO" id="GO:0042619">
    <property type="term" value="P:poly-hydroxybutyrate biosynthetic process"/>
    <property type="evidence" value="ECO:0007669"/>
    <property type="project" value="InterPro"/>
</dbReference>
<feature type="region of interest" description="Disordered" evidence="3">
    <location>
        <begin position="1"/>
        <end position="39"/>
    </location>
</feature>
<dbReference type="EC" id="2.3.1.-" evidence="6"/>
<dbReference type="RefSeq" id="WP_273704430.1">
    <property type="nucleotide sequence ID" value="NZ_JDST02000028.1"/>
</dbReference>
<dbReference type="Pfam" id="PF07167">
    <property type="entry name" value="PhaC_N"/>
    <property type="match status" value="1"/>
</dbReference>
<dbReference type="Proteomes" id="UP000021315">
    <property type="component" value="Unassembled WGS sequence"/>
</dbReference>
<name>A0A080M8W5_9PROT</name>
<dbReference type="GO" id="GO:0016746">
    <property type="term" value="F:acyltransferase activity"/>
    <property type="evidence" value="ECO:0007669"/>
    <property type="project" value="UniProtKB-KW"/>
</dbReference>
<dbReference type="InterPro" id="IPR010941">
    <property type="entry name" value="PhaC_N"/>
</dbReference>
<keyword evidence="1 6" id="KW-0808">Transferase</keyword>
<feature type="domain" description="Poly-beta-hydroxybutyrate polymerase N-terminal" evidence="5">
    <location>
        <begin position="126"/>
        <end position="165"/>
    </location>
</feature>
<dbReference type="AlphaFoldDB" id="A0A080M8W5"/>
<dbReference type="EMBL" id="JDST02000028">
    <property type="protein sequence ID" value="KFB77421.1"/>
    <property type="molecule type" value="Genomic_DNA"/>
</dbReference>
<evidence type="ECO:0000313" key="6">
    <source>
        <dbReference type="EMBL" id="KFB77421.1"/>
    </source>
</evidence>
<accession>A0A080M8W5</accession>
<dbReference type="InterPro" id="IPR022211">
    <property type="entry name" value="PHBC_N"/>
</dbReference>
<comment type="caution">
    <text evidence="6">The sequence shown here is derived from an EMBL/GenBank/DDBJ whole genome shotgun (WGS) entry which is preliminary data.</text>
</comment>
<feature type="domain" description="Poly-beta-hydroxybutyrate polymerase N-terminal" evidence="4">
    <location>
        <begin position="203"/>
        <end position="371"/>
    </location>
</feature>
<evidence type="ECO:0000256" key="1">
    <source>
        <dbReference type="ARBA" id="ARBA00022679"/>
    </source>
</evidence>
<dbReference type="SUPFAM" id="SSF53474">
    <property type="entry name" value="alpha/beta-Hydrolases"/>
    <property type="match status" value="1"/>
</dbReference>
<evidence type="ECO:0000313" key="7">
    <source>
        <dbReference type="Proteomes" id="UP000021315"/>
    </source>
</evidence>
<gene>
    <name evidence="6" type="primary">phbC_4</name>
    <name evidence="6" type="ORF">AW06_001481</name>
</gene>
<feature type="region of interest" description="Disordered" evidence="3">
    <location>
        <begin position="93"/>
        <end position="113"/>
    </location>
</feature>